<keyword evidence="4" id="KW-0175">Coiled coil</keyword>
<gene>
    <name evidence="8" type="ORF">BTW10_05225</name>
</gene>
<dbReference type="InterPro" id="IPR053377">
    <property type="entry name" value="Iron_uptake_EfeM/EfeO"/>
</dbReference>
<reference evidence="8 9" key="1">
    <citation type="submission" date="2016-12" db="EMBL/GenBank/DDBJ databases">
        <title>Draft genome sequences of strains Salinicola socius SMB35, Salinicola sp. MH3R3-1 and Chromohalobacter sp. SMB17 from the Verkhnekamsk potash mining region of Russia.</title>
        <authorList>
            <person name="Mavrodi D.V."/>
            <person name="Olsson B.E."/>
            <person name="Korsakova E.S."/>
            <person name="Pyankova A."/>
            <person name="Mavrodi O.V."/>
            <person name="Plotnikova E.G."/>
        </authorList>
    </citation>
    <scope>NUCLEOTIDE SEQUENCE [LARGE SCALE GENOMIC DNA]</scope>
    <source>
        <strain evidence="8 9">SMB17</strain>
    </source>
</reference>
<keyword evidence="3" id="KW-0732">Signal</keyword>
<evidence type="ECO:0000313" key="8">
    <source>
        <dbReference type="EMBL" id="OLO12303.1"/>
    </source>
</evidence>
<dbReference type="PANTHER" id="PTHR39192:SF1">
    <property type="entry name" value="IRON UPTAKE SYSTEM COMPONENT EFEO"/>
    <property type="match status" value="1"/>
</dbReference>
<dbReference type="InterPro" id="IPR034981">
    <property type="entry name" value="Imelysin-like_EfeO/Algp7"/>
</dbReference>
<feature type="transmembrane region" description="Helical" evidence="5">
    <location>
        <begin position="20"/>
        <end position="40"/>
    </location>
</feature>
<accession>A0A1Q8TF44</accession>
<evidence type="ECO:0000256" key="1">
    <source>
        <dbReference type="ARBA" id="ARBA00004418"/>
    </source>
</evidence>
<evidence type="ECO:0008006" key="10">
    <source>
        <dbReference type="Google" id="ProtNLM"/>
    </source>
</evidence>
<comment type="similarity">
    <text evidence="2">Belongs to the EfeM/EfeO family.</text>
</comment>
<dbReference type="PANTHER" id="PTHR39192">
    <property type="entry name" value="IRON UPTAKE SYSTEM COMPONENT EFEO"/>
    <property type="match status" value="1"/>
</dbReference>
<sequence>MGESSMPPSSPPSARLLKLGILASAVLMLAALGLFALSLNGRDHGDGDVRLAVTAQGCEPRELSVPAGETRFSIVNDSQRAIEWEILDGVMVLEERENIAPGLHQPLTATLAEGDYAMTCGLLSNPHGTLHVTANDDAPAVALSRQDFIAPLAEYKVYLTLQTRRLIEATEALHQAITTGELETARMAYREARLIDQRLAMATGLYSDLDERLNARADYFAEREQDPEFVGFHRLALGLFETGSTDGLTPIATQLLEDTRTLGERLRHQAIPPAQLANGSARVLKAWHAHAIDSKTLNAHELLDLQGLTAGAEKIVTLLAPLLKRQAPDALEGLQTQLARLQQRLPEKSNTAPGAKLSSDVDREALLTDTQALADTLDSLDRTLALNG</sequence>
<proteinExistence type="inferred from homology"/>
<keyword evidence="5" id="KW-0472">Membrane</keyword>
<dbReference type="Gene3D" id="1.20.1420.20">
    <property type="entry name" value="M75 peptidase, HXXE motif"/>
    <property type="match status" value="1"/>
</dbReference>
<evidence type="ECO:0000256" key="5">
    <source>
        <dbReference type="SAM" id="Phobius"/>
    </source>
</evidence>
<evidence type="ECO:0000256" key="3">
    <source>
        <dbReference type="ARBA" id="ARBA00022729"/>
    </source>
</evidence>
<dbReference type="Pfam" id="PF13473">
    <property type="entry name" value="Cupredoxin_1"/>
    <property type="match status" value="1"/>
</dbReference>
<evidence type="ECO:0000256" key="4">
    <source>
        <dbReference type="SAM" id="Coils"/>
    </source>
</evidence>
<evidence type="ECO:0000256" key="2">
    <source>
        <dbReference type="ARBA" id="ARBA00005989"/>
    </source>
</evidence>
<protein>
    <recommendedName>
        <fullName evidence="10">Multidrug DMT transporter permease</fullName>
    </recommendedName>
</protein>
<keyword evidence="5" id="KW-1133">Transmembrane helix</keyword>
<dbReference type="InterPro" id="IPR028096">
    <property type="entry name" value="EfeO_Cupredoxin"/>
</dbReference>
<dbReference type="NCBIfam" id="NF041757">
    <property type="entry name" value="EfeO"/>
    <property type="match status" value="1"/>
</dbReference>
<dbReference type="AlphaFoldDB" id="A0A1Q8TF44"/>
<name>A0A1Q8TF44_9GAMM</name>
<dbReference type="InterPro" id="IPR050894">
    <property type="entry name" value="EfeM/EfeO_iron_uptake"/>
</dbReference>
<organism evidence="8 9">
    <name type="scientific">Chromohalobacter japonicus</name>
    <dbReference type="NCBI Taxonomy" id="223900"/>
    <lineage>
        <taxon>Bacteria</taxon>
        <taxon>Pseudomonadati</taxon>
        <taxon>Pseudomonadota</taxon>
        <taxon>Gammaproteobacteria</taxon>
        <taxon>Oceanospirillales</taxon>
        <taxon>Halomonadaceae</taxon>
        <taxon>Chromohalobacter</taxon>
    </lineage>
</organism>
<comment type="subcellular location">
    <subcellularLocation>
        <location evidence="1">Periplasm</location>
    </subcellularLocation>
</comment>
<dbReference type="InterPro" id="IPR038352">
    <property type="entry name" value="Imelysin_sf"/>
</dbReference>
<dbReference type="EMBL" id="MSDQ01000007">
    <property type="protein sequence ID" value="OLO12303.1"/>
    <property type="molecule type" value="Genomic_DNA"/>
</dbReference>
<keyword evidence="9" id="KW-1185">Reference proteome</keyword>
<evidence type="ECO:0000259" key="7">
    <source>
        <dbReference type="Pfam" id="PF13473"/>
    </source>
</evidence>
<comment type="caution">
    <text evidence="8">The sequence shown here is derived from an EMBL/GenBank/DDBJ whole genome shotgun (WGS) entry which is preliminary data.</text>
</comment>
<dbReference type="CDD" id="cd14656">
    <property type="entry name" value="Imelysin-like_EfeO"/>
    <property type="match status" value="1"/>
</dbReference>
<evidence type="ECO:0000313" key="9">
    <source>
        <dbReference type="Proteomes" id="UP000186806"/>
    </source>
</evidence>
<feature type="domain" description="EfeO-type cupredoxin-like" evidence="7">
    <location>
        <begin position="28"/>
        <end position="131"/>
    </location>
</feature>
<dbReference type="Pfam" id="PF09375">
    <property type="entry name" value="Peptidase_M75"/>
    <property type="match status" value="1"/>
</dbReference>
<dbReference type="Proteomes" id="UP000186806">
    <property type="component" value="Unassembled WGS sequence"/>
</dbReference>
<feature type="domain" description="Imelysin-like" evidence="6">
    <location>
        <begin position="152"/>
        <end position="379"/>
    </location>
</feature>
<feature type="coiled-coil region" evidence="4">
    <location>
        <begin position="324"/>
        <end position="351"/>
    </location>
</feature>
<evidence type="ECO:0000259" key="6">
    <source>
        <dbReference type="Pfam" id="PF09375"/>
    </source>
</evidence>
<dbReference type="GO" id="GO:0042597">
    <property type="term" value="C:periplasmic space"/>
    <property type="evidence" value="ECO:0007669"/>
    <property type="project" value="UniProtKB-SubCell"/>
</dbReference>
<keyword evidence="5" id="KW-0812">Transmembrane</keyword>
<dbReference type="STRING" id="223900.GCA_000821045_00605"/>
<dbReference type="InterPro" id="IPR018976">
    <property type="entry name" value="Imelysin-like"/>
</dbReference>